<comment type="caution">
    <text evidence="3">The sequence shown here is derived from an EMBL/GenBank/DDBJ whole genome shotgun (WGS) entry which is preliminary data.</text>
</comment>
<gene>
    <name evidence="3" type="ORF">C4F40_18410</name>
</gene>
<dbReference type="Proteomes" id="UP000618319">
    <property type="component" value="Unassembled WGS sequence"/>
</dbReference>
<dbReference type="Gene3D" id="1.10.287.70">
    <property type="match status" value="1"/>
</dbReference>
<accession>A0ABR9TBG5</accession>
<dbReference type="Pfam" id="PF07885">
    <property type="entry name" value="Ion_trans_2"/>
    <property type="match status" value="1"/>
</dbReference>
<name>A0ABR9TBG5_9SPHI</name>
<dbReference type="EMBL" id="PSKQ01000024">
    <property type="protein sequence ID" value="MBE8722700.1"/>
    <property type="molecule type" value="Genomic_DNA"/>
</dbReference>
<keyword evidence="1" id="KW-0472">Membrane</keyword>
<dbReference type="RefSeq" id="WP_196939089.1">
    <property type="nucleotide sequence ID" value="NZ_MU158689.1"/>
</dbReference>
<evidence type="ECO:0000256" key="1">
    <source>
        <dbReference type="SAM" id="Phobius"/>
    </source>
</evidence>
<keyword evidence="1" id="KW-1133">Transmembrane helix</keyword>
<feature type="transmembrane region" description="Helical" evidence="1">
    <location>
        <begin position="94"/>
        <end position="116"/>
    </location>
</feature>
<feature type="domain" description="Potassium channel" evidence="2">
    <location>
        <begin position="41"/>
        <end position="119"/>
    </location>
</feature>
<organism evidence="3 4">
    <name type="scientific">Sphingobacterium pedocola</name>
    <dbReference type="NCBI Taxonomy" id="2082722"/>
    <lineage>
        <taxon>Bacteria</taxon>
        <taxon>Pseudomonadati</taxon>
        <taxon>Bacteroidota</taxon>
        <taxon>Sphingobacteriia</taxon>
        <taxon>Sphingobacteriales</taxon>
        <taxon>Sphingobacteriaceae</taxon>
        <taxon>Sphingobacterium</taxon>
    </lineage>
</organism>
<evidence type="ECO:0000259" key="2">
    <source>
        <dbReference type="Pfam" id="PF07885"/>
    </source>
</evidence>
<keyword evidence="1" id="KW-0812">Transmembrane</keyword>
<reference evidence="3 4" key="1">
    <citation type="submission" date="2018-02" db="EMBL/GenBank/DDBJ databases">
        <title>Sphingobacterium KA21.</title>
        <authorList>
            <person name="Vasarhelyi B.M."/>
            <person name="Deshmukh S."/>
            <person name="Balint B."/>
            <person name="Kukolya J."/>
        </authorList>
    </citation>
    <scope>NUCLEOTIDE SEQUENCE [LARGE SCALE GENOMIC DNA]</scope>
    <source>
        <strain evidence="3 4">Ka21</strain>
    </source>
</reference>
<evidence type="ECO:0000313" key="4">
    <source>
        <dbReference type="Proteomes" id="UP000618319"/>
    </source>
</evidence>
<protein>
    <recommendedName>
        <fullName evidence="2">Potassium channel domain-containing protein</fullName>
    </recommendedName>
</protein>
<keyword evidence="4" id="KW-1185">Reference proteome</keyword>
<evidence type="ECO:0000313" key="3">
    <source>
        <dbReference type="EMBL" id="MBE8722700.1"/>
    </source>
</evidence>
<dbReference type="InterPro" id="IPR013099">
    <property type="entry name" value="K_chnl_dom"/>
</dbReference>
<dbReference type="SUPFAM" id="SSF81324">
    <property type="entry name" value="Voltage-gated potassium channels"/>
    <property type="match status" value="1"/>
</dbReference>
<proteinExistence type="predicted"/>
<sequence>MTGKCNSYAFANSKKKLKPKINTTIGGLVDKLSYWSILLLIFLTIFLYAILYFFLDTYFEGHGINSPLPNFTDCLYFSAVTFTTLGYGDLLPEGFSKLLSIIEVCTGMLLAAIFIGKISSERQSSKLALIYASMNHQKILELINDVNNAVEETTRWYNAHDNKRLLDTSKNLYDLVSVIRKYLTVQSLEGELAKQGNDSTLKRLYVSLEKTQKQSYIIIKTSGINQNIITTHIRIVNSVARIGNSMKQFYNQNDKVTNILDELIREQRRCTTSIQKQNIVYRTEITDDLIDNINKCKGETFDPKKDFERIANEIGISKRLLRKCIKL</sequence>
<feature type="transmembrane region" description="Helical" evidence="1">
    <location>
        <begin position="32"/>
        <end position="55"/>
    </location>
</feature>